<dbReference type="AlphaFoldDB" id="G0SDV8"/>
<keyword evidence="2" id="KW-0963">Cytoplasm</keyword>
<name>G0SDV8_CHATD</name>
<keyword evidence="3" id="KW-0493">Microtubule</keyword>
<dbReference type="RefSeq" id="XP_006695654.1">
    <property type="nucleotide sequence ID" value="XM_006695591.1"/>
</dbReference>
<evidence type="ECO:0000256" key="6">
    <source>
        <dbReference type="ARBA" id="ARBA00023212"/>
    </source>
</evidence>
<dbReference type="OMA" id="KWCAVCE"/>
<sequence>MSSTATATASTSTSLTSTLPLPSVPPSTATSTYASTTRHTLSRRPGRRGIVTASTPNLNQLYTAHAASSATPSTLIRAASPALSVYSAFPAPSNANANASSLNTTTSSSHAPSHSSRLAPPALSRKGSYAALTPSTLAAIPDDSDTYPIKSVLTSDMPTPISPAAGAGGRYSAVGAGASAADDPVTIGDTVEVPGNMLGTVRFIGPVTGRKGIFCGVELHPEFASRGKNSGDVDGVYYFTTAQPGSGIFLPLSKAIKRDPPPVAPATSYPISPTGGGLKASGIASKFSQSLGPGRSQSPIGKKVRPSGGLQRPESPVRRLTSPAPSRPSITTAPKATPTPSRFGSPTSTSKFSQSVRSSAGDPNKRVTPSHTRKGSMSIGPRSASVLGTVSQPSLTDDEGTPRGSNGGYGGPSSFALKVRPASRSTSQAGTHTTAEDEIERLRAELEDRDRQLREQAQTLAEMEASLNELQGIIENSEGPPVQQRRNSLDDKDVSQLKALIREKNDKIAMLTAEFDAHRADFRSTIDTLEMASAETERVYEKRIEELMEEIRELQERTADVDTVAAQLKQLEELVQELEEGLEDARRGEAEARGEVEFLRGEVERTRAELRREREKASVAGNGSVSKELEQKEDEIRGLKAIIHSLSRDSVPGGEGADRALAQNAAGQSASIDDRLARERLEREVAELRALLESKTAREEELERELEQLRRGQAARHERDRSSIRDSRATVVGPSSSSQEGGTSAQAAGRAGSKANANGGLDTLESDTYSTATDHSTLWCEICETSGHDILSCTNVFGDKGPQRAALDKQDATSFSSNRDTLTLPVRTRGGASSTAGDSDTLGIEDDPSAKPAPLSPMRPAAAKPASSTAGSSSAAGTGLRQLPNPHDNGPVAGKESGVVDASKWCALCERDGHDSVDCPFEDAF</sequence>
<evidence type="ECO:0000256" key="7">
    <source>
        <dbReference type="SAM" id="MobiDB-lite"/>
    </source>
</evidence>
<gene>
    <name evidence="9" type="ORF">CTHT_0053160</name>
</gene>
<dbReference type="InterPro" id="IPR036859">
    <property type="entry name" value="CAP-Gly_dom_sf"/>
</dbReference>
<proteinExistence type="predicted"/>
<feature type="compositionally biased region" description="Low complexity" evidence="7">
    <location>
        <begin position="1"/>
        <end position="37"/>
    </location>
</feature>
<feature type="region of interest" description="Disordered" evidence="7">
    <location>
        <begin position="260"/>
        <end position="437"/>
    </location>
</feature>
<dbReference type="Pfam" id="PF01302">
    <property type="entry name" value="CAP_GLY"/>
    <property type="match status" value="1"/>
</dbReference>
<organism evidence="10">
    <name type="scientific">Chaetomium thermophilum (strain DSM 1495 / CBS 144.50 / IMI 039719)</name>
    <name type="common">Thermochaetoides thermophila</name>
    <dbReference type="NCBI Taxonomy" id="759272"/>
    <lineage>
        <taxon>Eukaryota</taxon>
        <taxon>Fungi</taxon>
        <taxon>Dikarya</taxon>
        <taxon>Ascomycota</taxon>
        <taxon>Pezizomycotina</taxon>
        <taxon>Sordariomycetes</taxon>
        <taxon>Sordariomycetidae</taxon>
        <taxon>Sordariales</taxon>
        <taxon>Chaetomiaceae</taxon>
        <taxon>Thermochaetoides</taxon>
    </lineage>
</organism>
<protein>
    <submittedName>
        <fullName evidence="9">Putative nuclear fusion protein</fullName>
    </submittedName>
</protein>
<evidence type="ECO:0000259" key="8">
    <source>
        <dbReference type="PROSITE" id="PS50245"/>
    </source>
</evidence>
<dbReference type="PROSITE" id="PS50245">
    <property type="entry name" value="CAP_GLY_2"/>
    <property type="match status" value="1"/>
</dbReference>
<dbReference type="STRING" id="759272.G0SDV8"/>
<dbReference type="InterPro" id="IPR000938">
    <property type="entry name" value="CAP-Gly_domain"/>
</dbReference>
<dbReference type="GeneID" id="18259354"/>
<keyword evidence="4" id="KW-0677">Repeat</keyword>
<dbReference type="SUPFAM" id="SSF74924">
    <property type="entry name" value="Cap-Gly domain"/>
    <property type="match status" value="1"/>
</dbReference>
<feature type="region of interest" description="Disordered" evidence="7">
    <location>
        <begin position="808"/>
        <end position="896"/>
    </location>
</feature>
<dbReference type="SMART" id="SM01052">
    <property type="entry name" value="CAP_GLY"/>
    <property type="match status" value="1"/>
</dbReference>
<dbReference type="PANTHER" id="PTHR18916:SF83">
    <property type="entry name" value="TIP ELONGATION PROTEIN 1"/>
    <property type="match status" value="1"/>
</dbReference>
<evidence type="ECO:0000256" key="4">
    <source>
        <dbReference type="ARBA" id="ARBA00022737"/>
    </source>
</evidence>
<dbReference type="Gene3D" id="2.30.30.190">
    <property type="entry name" value="CAP Gly-rich-like domain"/>
    <property type="match status" value="1"/>
</dbReference>
<feature type="domain" description="CAP-Gly" evidence="8">
    <location>
        <begin position="205"/>
        <end position="251"/>
    </location>
</feature>
<dbReference type="PANTHER" id="PTHR18916">
    <property type="entry name" value="DYNACTIN 1-RELATED MICROTUBULE-BINDING"/>
    <property type="match status" value="1"/>
</dbReference>
<keyword evidence="6" id="KW-0206">Cytoskeleton</keyword>
<feature type="compositionally biased region" description="Basic and acidic residues" evidence="7">
    <location>
        <begin position="708"/>
        <end position="728"/>
    </location>
</feature>
<feature type="compositionally biased region" description="Low complexity" evidence="7">
    <location>
        <begin position="860"/>
        <end position="879"/>
    </location>
</feature>
<feature type="compositionally biased region" description="Polar residues" evidence="7">
    <location>
        <begin position="328"/>
        <end position="358"/>
    </location>
</feature>
<dbReference type="HOGENOM" id="CLU_003115_0_0_1"/>
<dbReference type="Pfam" id="PF16641">
    <property type="entry name" value="CLIP1_ZNF"/>
    <property type="match status" value="2"/>
</dbReference>
<feature type="region of interest" description="Disordered" evidence="7">
    <location>
        <begin position="708"/>
        <end position="759"/>
    </location>
</feature>
<reference evidence="9 10" key="1">
    <citation type="journal article" date="2011" name="Cell">
        <title>Insight into structure and assembly of the nuclear pore complex by utilizing the genome of a eukaryotic thermophile.</title>
        <authorList>
            <person name="Amlacher S."/>
            <person name="Sarges P."/>
            <person name="Flemming D."/>
            <person name="van Noort V."/>
            <person name="Kunze R."/>
            <person name="Devos D.P."/>
            <person name="Arumugam M."/>
            <person name="Bork P."/>
            <person name="Hurt E."/>
        </authorList>
    </citation>
    <scope>NUCLEOTIDE SEQUENCE [LARGE SCALE GENOMIC DNA]</scope>
    <source>
        <strain evidence="10">DSM 1495 / CBS 144.50 / IMI 039719</strain>
    </source>
</reference>
<dbReference type="eggNOG" id="KOG4568">
    <property type="taxonomic scope" value="Eukaryota"/>
</dbReference>
<evidence type="ECO:0000313" key="10">
    <source>
        <dbReference type="Proteomes" id="UP000008066"/>
    </source>
</evidence>
<dbReference type="InterPro" id="IPR032108">
    <property type="entry name" value="CLIP1_ZNF"/>
</dbReference>
<feature type="compositionally biased region" description="Polar residues" evidence="7">
    <location>
        <begin position="286"/>
        <end position="299"/>
    </location>
</feature>
<evidence type="ECO:0000256" key="3">
    <source>
        <dbReference type="ARBA" id="ARBA00022701"/>
    </source>
</evidence>
<feature type="compositionally biased region" description="Polar residues" evidence="7">
    <location>
        <begin position="423"/>
        <end position="433"/>
    </location>
</feature>
<feature type="region of interest" description="Disordered" evidence="7">
    <location>
        <begin position="98"/>
        <end position="121"/>
    </location>
</feature>
<accession>G0SDV8</accession>
<dbReference type="KEGG" id="cthr:CTHT_0053160"/>
<comment type="subcellular location">
    <subcellularLocation>
        <location evidence="1">Cytoplasm</location>
        <location evidence="1">Cytoskeleton</location>
    </subcellularLocation>
</comment>
<feature type="compositionally biased region" description="Polar residues" evidence="7">
    <location>
        <begin position="733"/>
        <end position="746"/>
    </location>
</feature>
<evidence type="ECO:0000256" key="2">
    <source>
        <dbReference type="ARBA" id="ARBA00022490"/>
    </source>
</evidence>
<dbReference type="Gene3D" id="1.20.5.1700">
    <property type="match status" value="1"/>
</dbReference>
<dbReference type="Proteomes" id="UP000008066">
    <property type="component" value="Unassembled WGS sequence"/>
</dbReference>
<feature type="region of interest" description="Disordered" evidence="7">
    <location>
        <begin position="611"/>
        <end position="631"/>
    </location>
</feature>
<dbReference type="OrthoDB" id="2130750at2759"/>
<evidence type="ECO:0000256" key="1">
    <source>
        <dbReference type="ARBA" id="ARBA00004245"/>
    </source>
</evidence>
<evidence type="ECO:0000256" key="5">
    <source>
        <dbReference type="ARBA" id="ARBA00023054"/>
    </source>
</evidence>
<feature type="compositionally biased region" description="Polar residues" evidence="7">
    <location>
        <begin position="812"/>
        <end position="821"/>
    </location>
</feature>
<dbReference type="EMBL" id="GL988045">
    <property type="protein sequence ID" value="EGS18709.1"/>
    <property type="molecule type" value="Genomic_DNA"/>
</dbReference>
<feature type="compositionally biased region" description="Polar residues" evidence="7">
    <location>
        <begin position="386"/>
        <end position="395"/>
    </location>
</feature>
<evidence type="ECO:0000313" key="9">
    <source>
        <dbReference type="EMBL" id="EGS18709.1"/>
    </source>
</evidence>
<feature type="region of interest" description="Disordered" evidence="7">
    <location>
        <begin position="1"/>
        <end position="52"/>
    </location>
</feature>
<keyword evidence="10" id="KW-1185">Reference proteome</keyword>
<dbReference type="GO" id="GO:0005874">
    <property type="term" value="C:microtubule"/>
    <property type="evidence" value="ECO:0007669"/>
    <property type="project" value="UniProtKB-KW"/>
</dbReference>
<keyword evidence="5" id="KW-0175">Coiled coil</keyword>